<dbReference type="InParanoid" id="A0A316VEA0"/>
<dbReference type="EMBL" id="KZ819604">
    <property type="protein sequence ID" value="PWN34341.1"/>
    <property type="molecule type" value="Genomic_DNA"/>
</dbReference>
<reference evidence="3 4" key="1">
    <citation type="journal article" date="2018" name="Mol. Biol. Evol.">
        <title>Broad Genomic Sampling Reveals a Smut Pathogenic Ancestry of the Fungal Clade Ustilaginomycotina.</title>
        <authorList>
            <person name="Kijpornyongpan T."/>
            <person name="Mondo S.J."/>
            <person name="Barry K."/>
            <person name="Sandor L."/>
            <person name="Lee J."/>
            <person name="Lipzen A."/>
            <person name="Pangilinan J."/>
            <person name="LaButti K."/>
            <person name="Hainaut M."/>
            <person name="Henrissat B."/>
            <person name="Grigoriev I.V."/>
            <person name="Spatafora J.W."/>
            <person name="Aime M.C."/>
        </authorList>
    </citation>
    <scope>NUCLEOTIDE SEQUENCE [LARGE SCALE GENOMIC DNA]</scope>
    <source>
        <strain evidence="3 4">MCA 3882</strain>
    </source>
</reference>
<feature type="region of interest" description="Disordered" evidence="1">
    <location>
        <begin position="114"/>
        <end position="140"/>
    </location>
</feature>
<feature type="compositionally biased region" description="Basic and acidic residues" evidence="1">
    <location>
        <begin position="114"/>
        <end position="124"/>
    </location>
</feature>
<feature type="compositionally biased region" description="Basic and acidic residues" evidence="1">
    <location>
        <begin position="49"/>
        <end position="58"/>
    </location>
</feature>
<keyword evidence="4" id="KW-1185">Reference proteome</keyword>
<evidence type="ECO:0000256" key="2">
    <source>
        <dbReference type="SAM" id="SignalP"/>
    </source>
</evidence>
<evidence type="ECO:0000313" key="4">
    <source>
        <dbReference type="Proteomes" id="UP000245771"/>
    </source>
</evidence>
<feature type="chain" id="PRO_5016388857" evidence="2">
    <location>
        <begin position="22"/>
        <end position="198"/>
    </location>
</feature>
<evidence type="ECO:0000256" key="1">
    <source>
        <dbReference type="SAM" id="MobiDB-lite"/>
    </source>
</evidence>
<dbReference type="AlphaFoldDB" id="A0A316VEA0"/>
<dbReference type="GeneID" id="37022830"/>
<gene>
    <name evidence="3" type="ORF">FA14DRAFT_180965</name>
</gene>
<feature type="compositionally biased region" description="Low complexity" evidence="1">
    <location>
        <begin position="37"/>
        <end position="46"/>
    </location>
</feature>
<evidence type="ECO:0000313" key="3">
    <source>
        <dbReference type="EMBL" id="PWN34341.1"/>
    </source>
</evidence>
<feature type="region of interest" description="Disordered" evidence="1">
    <location>
        <begin position="27"/>
        <end position="62"/>
    </location>
</feature>
<protein>
    <submittedName>
        <fullName evidence="3">Uncharacterized protein</fullName>
    </submittedName>
</protein>
<sequence length="198" mass="23162">MYTNRFCSIFLIFLNLQTIVAVFDLNRTPSPEPPEEQTPQAPAAQSNPTRKDITELKRSSRAPGIQASAIAIASGYPKGSKEYKKVYFHHYHSIRRQQKEQFFEGRVADPKLALKQEKQRKNESIAKANKARAERRRAGTLTPADEWYYERCAKWQREKNRKNPEYKRKRNADARERKRARLAEQKEKANKEKPADDK</sequence>
<proteinExistence type="predicted"/>
<accession>A0A316VEA0</accession>
<dbReference type="Proteomes" id="UP000245771">
    <property type="component" value="Unassembled WGS sequence"/>
</dbReference>
<dbReference type="RefSeq" id="XP_025354643.1">
    <property type="nucleotide sequence ID" value="XM_025501049.1"/>
</dbReference>
<name>A0A316VEA0_9BASI</name>
<keyword evidence="2" id="KW-0732">Signal</keyword>
<organism evidence="3 4">
    <name type="scientific">Meira miltonrushii</name>
    <dbReference type="NCBI Taxonomy" id="1280837"/>
    <lineage>
        <taxon>Eukaryota</taxon>
        <taxon>Fungi</taxon>
        <taxon>Dikarya</taxon>
        <taxon>Basidiomycota</taxon>
        <taxon>Ustilaginomycotina</taxon>
        <taxon>Exobasidiomycetes</taxon>
        <taxon>Exobasidiales</taxon>
        <taxon>Brachybasidiaceae</taxon>
        <taxon>Meira</taxon>
    </lineage>
</organism>
<feature type="signal peptide" evidence="2">
    <location>
        <begin position="1"/>
        <end position="21"/>
    </location>
</feature>
<feature type="region of interest" description="Disordered" evidence="1">
    <location>
        <begin position="158"/>
        <end position="198"/>
    </location>
</feature>